<protein>
    <submittedName>
        <fullName evidence="1">8244_t:CDS:1</fullName>
    </submittedName>
</protein>
<gene>
    <name evidence="1" type="ORF">PBRASI_LOCUS3710</name>
</gene>
<proteinExistence type="predicted"/>
<dbReference type="OrthoDB" id="107110at2759"/>
<evidence type="ECO:0000313" key="2">
    <source>
        <dbReference type="Proteomes" id="UP000789739"/>
    </source>
</evidence>
<keyword evidence="2" id="KW-1185">Reference proteome</keyword>
<dbReference type="Proteomes" id="UP000789739">
    <property type="component" value="Unassembled WGS sequence"/>
</dbReference>
<sequence>MQWTIANQHSSPVTIAEFINALFGIDLVQFVMQQKQEQEVEDD</sequence>
<evidence type="ECO:0000313" key="1">
    <source>
        <dbReference type="EMBL" id="CAG8522701.1"/>
    </source>
</evidence>
<comment type="caution">
    <text evidence="1">The sequence shown here is derived from an EMBL/GenBank/DDBJ whole genome shotgun (WGS) entry which is preliminary data.</text>
</comment>
<reference evidence="1" key="1">
    <citation type="submission" date="2021-06" db="EMBL/GenBank/DDBJ databases">
        <authorList>
            <person name="Kallberg Y."/>
            <person name="Tangrot J."/>
            <person name="Rosling A."/>
        </authorList>
    </citation>
    <scope>NUCLEOTIDE SEQUENCE</scope>
    <source>
        <strain evidence="1">BR232B</strain>
    </source>
</reference>
<dbReference type="AlphaFoldDB" id="A0A9N9AAH4"/>
<accession>A0A9N9AAH4</accession>
<dbReference type="EMBL" id="CAJVPI010000346">
    <property type="protein sequence ID" value="CAG8522701.1"/>
    <property type="molecule type" value="Genomic_DNA"/>
</dbReference>
<name>A0A9N9AAH4_9GLOM</name>
<organism evidence="1 2">
    <name type="scientific">Paraglomus brasilianum</name>
    <dbReference type="NCBI Taxonomy" id="144538"/>
    <lineage>
        <taxon>Eukaryota</taxon>
        <taxon>Fungi</taxon>
        <taxon>Fungi incertae sedis</taxon>
        <taxon>Mucoromycota</taxon>
        <taxon>Glomeromycotina</taxon>
        <taxon>Glomeromycetes</taxon>
        <taxon>Paraglomerales</taxon>
        <taxon>Paraglomeraceae</taxon>
        <taxon>Paraglomus</taxon>
    </lineage>
</organism>